<dbReference type="SUPFAM" id="SSF52047">
    <property type="entry name" value="RNI-like"/>
    <property type="match status" value="1"/>
</dbReference>
<keyword evidence="2" id="KW-1185">Reference proteome</keyword>
<evidence type="ECO:0008006" key="3">
    <source>
        <dbReference type="Google" id="ProtNLM"/>
    </source>
</evidence>
<dbReference type="AlphaFoldDB" id="A0A409W7G8"/>
<evidence type="ECO:0000313" key="1">
    <source>
        <dbReference type="EMBL" id="PPQ74303.1"/>
    </source>
</evidence>
<proteinExistence type="predicted"/>
<evidence type="ECO:0000313" key="2">
    <source>
        <dbReference type="Proteomes" id="UP000284706"/>
    </source>
</evidence>
<name>A0A409W7G8_9AGAR</name>
<dbReference type="OrthoDB" id="2745898at2759"/>
<dbReference type="EMBL" id="NHYE01005350">
    <property type="protein sequence ID" value="PPQ74303.1"/>
    <property type="molecule type" value="Genomic_DNA"/>
</dbReference>
<organism evidence="1 2">
    <name type="scientific">Gymnopilus dilepis</name>
    <dbReference type="NCBI Taxonomy" id="231916"/>
    <lineage>
        <taxon>Eukaryota</taxon>
        <taxon>Fungi</taxon>
        <taxon>Dikarya</taxon>
        <taxon>Basidiomycota</taxon>
        <taxon>Agaricomycotina</taxon>
        <taxon>Agaricomycetes</taxon>
        <taxon>Agaricomycetidae</taxon>
        <taxon>Agaricales</taxon>
        <taxon>Agaricineae</taxon>
        <taxon>Hymenogastraceae</taxon>
        <taxon>Gymnopilus</taxon>
    </lineage>
</organism>
<dbReference type="CDD" id="cd09917">
    <property type="entry name" value="F-box_SF"/>
    <property type="match status" value="1"/>
</dbReference>
<sequence>MSSQPAFPPEIQEAILNHLALVDFTSLKTCSLVCRAFVPITRKHIFASIELNITTKSPTVHSLERLLAGNPGLAEYIRNLKYNVLWGDLTNPSVLEVLKQINKLQSLSIWFTPPAGQRQGLDWINNPLRPAILHLLHLPTLLRLQLAGIYDLVAADFIPCTSLQSLSIFSHVQAKVDSADDAFSGPLPPQPVQLKEWITGVKTWSVISAFCKAQRPDGRPVFDFSSLERVTAQIDRANDVPALHELFGRSTHLTNVDLTYWQPEWISTNLSDLLRPSIGTLKHLRVSLHVNGVDSDPLAGIPGELENFRAESEKTNVLKSLDIHVLVQTDEDCRTGEDWGRLDEVLAKPGWPKLKKVSLHIEIASYGRQDTRLADALNKLPQEQLKKLAGNEALNFDFKVTNTLV</sequence>
<accession>A0A409W7G8</accession>
<dbReference type="InParanoid" id="A0A409W7G8"/>
<gene>
    <name evidence="1" type="ORF">CVT26_004148</name>
</gene>
<dbReference type="Proteomes" id="UP000284706">
    <property type="component" value="Unassembled WGS sequence"/>
</dbReference>
<protein>
    <recommendedName>
        <fullName evidence="3">F-box domain-containing protein</fullName>
    </recommendedName>
</protein>
<reference evidence="1 2" key="1">
    <citation type="journal article" date="2018" name="Evol. Lett.">
        <title>Horizontal gene cluster transfer increased hallucinogenic mushroom diversity.</title>
        <authorList>
            <person name="Reynolds H.T."/>
            <person name="Vijayakumar V."/>
            <person name="Gluck-Thaler E."/>
            <person name="Korotkin H.B."/>
            <person name="Matheny P.B."/>
            <person name="Slot J.C."/>
        </authorList>
    </citation>
    <scope>NUCLEOTIDE SEQUENCE [LARGE SCALE GENOMIC DNA]</scope>
    <source>
        <strain evidence="1 2">SRW20</strain>
    </source>
</reference>
<comment type="caution">
    <text evidence="1">The sequence shown here is derived from an EMBL/GenBank/DDBJ whole genome shotgun (WGS) entry which is preliminary data.</text>
</comment>